<dbReference type="Proteomes" id="UP000807159">
    <property type="component" value="Chromosome 5"/>
</dbReference>
<accession>A0A8T2YWJ8</accession>
<comment type="caution">
    <text evidence="1">The sequence shown here is derived from an EMBL/GenBank/DDBJ whole genome shotgun (WGS) entry which is preliminary data.</text>
</comment>
<dbReference type="EMBL" id="JACEGQ020000005">
    <property type="protein sequence ID" value="KAH8509429.1"/>
    <property type="molecule type" value="Genomic_DNA"/>
</dbReference>
<keyword evidence="2" id="KW-1185">Reference proteome</keyword>
<proteinExistence type="predicted"/>
<reference evidence="1" key="1">
    <citation type="journal article" date="2021" name="J. Hered.">
        <title>Genome Assembly of Salicaceae Populus deltoides (Eastern Cottonwood) I-69 Based on Nanopore Sequencing and Hi-C Technologies.</title>
        <authorList>
            <person name="Bai S."/>
            <person name="Wu H."/>
            <person name="Zhang J."/>
            <person name="Pan Z."/>
            <person name="Zhao W."/>
            <person name="Li Z."/>
            <person name="Tong C."/>
        </authorList>
    </citation>
    <scope>NUCLEOTIDE SEQUENCE</scope>
    <source>
        <tissue evidence="1">Leaf</tissue>
    </source>
</reference>
<evidence type="ECO:0000313" key="1">
    <source>
        <dbReference type="EMBL" id="KAH8509429.1"/>
    </source>
</evidence>
<dbReference type="AlphaFoldDB" id="A0A8T2YWJ8"/>
<protein>
    <submittedName>
        <fullName evidence="1">Uncharacterized protein</fullName>
    </submittedName>
</protein>
<name>A0A8T2YWJ8_POPDE</name>
<sequence>MVVPDLPHTSCGIKELERVGLVDRNGTLLPSWSRINVDLSSFSPDEEACNILKQQQGRYDEQDKAYIGELLKSVQMVWDVMEGLVKRVTVEESEIVVRKNKVTLSQEKIRRKAIQIERMSSKFEERMQQRVEESFSKARGENIGKMQGKYDGRKRVKIRCYSSDLQLLYLSPLSEYEAVGKATQIVKGFVTKFKQGFLFGNK</sequence>
<organism evidence="1 2">
    <name type="scientific">Populus deltoides</name>
    <name type="common">Eastern poplar</name>
    <name type="synonym">Eastern cottonwood</name>
    <dbReference type="NCBI Taxonomy" id="3696"/>
    <lineage>
        <taxon>Eukaryota</taxon>
        <taxon>Viridiplantae</taxon>
        <taxon>Streptophyta</taxon>
        <taxon>Embryophyta</taxon>
        <taxon>Tracheophyta</taxon>
        <taxon>Spermatophyta</taxon>
        <taxon>Magnoliopsida</taxon>
        <taxon>eudicotyledons</taxon>
        <taxon>Gunneridae</taxon>
        <taxon>Pentapetalae</taxon>
        <taxon>rosids</taxon>
        <taxon>fabids</taxon>
        <taxon>Malpighiales</taxon>
        <taxon>Salicaceae</taxon>
        <taxon>Saliceae</taxon>
        <taxon>Populus</taxon>
    </lineage>
</organism>
<evidence type="ECO:0000313" key="2">
    <source>
        <dbReference type="Proteomes" id="UP000807159"/>
    </source>
</evidence>
<gene>
    <name evidence="1" type="ORF">H0E87_011258</name>
</gene>